<dbReference type="HOGENOM" id="CLU_732933_0_0_3"/>
<proteinExistence type="inferred from homology"/>
<dbReference type="InterPro" id="IPR017853">
    <property type="entry name" value="GH"/>
</dbReference>
<comment type="similarity">
    <text evidence="1">Belongs to the glycosyl hydrolase 39 family.</text>
</comment>
<protein>
    <submittedName>
        <fullName evidence="5">Beta-1,4-xylanase</fullName>
    </submittedName>
</protein>
<dbReference type="SUPFAM" id="SSF51445">
    <property type="entry name" value="(Trans)glycosidases"/>
    <property type="match status" value="1"/>
</dbReference>
<keyword evidence="5" id="KW-0119">Carbohydrate metabolism</keyword>
<dbReference type="GO" id="GO:0004553">
    <property type="term" value="F:hydrolase activity, hydrolyzing O-glycosyl compounds"/>
    <property type="evidence" value="ECO:0007669"/>
    <property type="project" value="TreeGrafter"/>
</dbReference>
<dbReference type="KEGG" id="mic:Mic7113_0392"/>
<evidence type="ECO:0000259" key="4">
    <source>
        <dbReference type="Pfam" id="PF01229"/>
    </source>
</evidence>
<dbReference type="AlphaFoldDB" id="K9W7W0"/>
<evidence type="ECO:0000313" key="6">
    <source>
        <dbReference type="Proteomes" id="UP000010471"/>
    </source>
</evidence>
<dbReference type="Pfam" id="PF01229">
    <property type="entry name" value="Glyco_hydro_39"/>
    <property type="match status" value="1"/>
</dbReference>
<dbReference type="InterPro" id="IPR051923">
    <property type="entry name" value="Glycosyl_Hydrolase_39"/>
</dbReference>
<sequence length="437" mass="50233">MRLTLIKFRKWLVLLALAILVLVGVIVYHQPSVLNLSATHLSDTRISTIPTKPIGRSLFGMHIADSDKIPWPAVPIATWRLWDAATHHGLAFWAHLERQKGEWDFRTLDYCVELAQRHGVELVYTLGITPKWAAARPDDSSPYGDGPTASEPKNMDDWRNYVRTVATRYQGKIRYYEIWNEPNLKHFFSGTVDEMVALAREAYTILKQVDPSITVVSPSLYADWGGFKWFDEYFAKGGNKYADVIGAHFYIGKEKTPEDSLSLIREVQDVMAKHGLAQKPLWNTETGYGNKGENVFYSAEDSMAYVARTYLVNWASGMERFYWYAWDNRNVVTMLMVEEDKKTLTPAAKAYAEIQTWLIGSRMKRCEPDQKNTWMCEFTSEEGKPFWIVWNPKQEQNLAIPENTGVRQVHHLDGTKTALPNHRRLKVGRLPVLLSQR</sequence>
<keyword evidence="2 5" id="KW-0378">Hydrolase</keyword>
<evidence type="ECO:0000256" key="2">
    <source>
        <dbReference type="ARBA" id="ARBA00022801"/>
    </source>
</evidence>
<dbReference type="EMBL" id="CP003630">
    <property type="protein sequence ID" value="AFZ16313.1"/>
    <property type="molecule type" value="Genomic_DNA"/>
</dbReference>
<evidence type="ECO:0000313" key="5">
    <source>
        <dbReference type="EMBL" id="AFZ16313.1"/>
    </source>
</evidence>
<dbReference type="GO" id="GO:0045493">
    <property type="term" value="P:xylan catabolic process"/>
    <property type="evidence" value="ECO:0007669"/>
    <property type="project" value="UniProtKB-KW"/>
</dbReference>
<evidence type="ECO:0000256" key="3">
    <source>
        <dbReference type="ARBA" id="ARBA00023295"/>
    </source>
</evidence>
<dbReference type="Gene3D" id="3.20.20.80">
    <property type="entry name" value="Glycosidases"/>
    <property type="match status" value="1"/>
</dbReference>
<dbReference type="InterPro" id="IPR049166">
    <property type="entry name" value="GH39_cat"/>
</dbReference>
<dbReference type="RefSeq" id="WP_015180477.1">
    <property type="nucleotide sequence ID" value="NC_019738.1"/>
</dbReference>
<accession>K9W7W0</accession>
<dbReference type="OrthoDB" id="581851at2"/>
<name>K9W7W0_9CYAN</name>
<dbReference type="eggNOG" id="COG3664">
    <property type="taxonomic scope" value="Bacteria"/>
</dbReference>
<dbReference type="PANTHER" id="PTHR12631">
    <property type="entry name" value="ALPHA-L-IDURONIDASE"/>
    <property type="match status" value="1"/>
</dbReference>
<gene>
    <name evidence="5" type="ORF">Mic7113_0392</name>
</gene>
<dbReference type="STRING" id="1173027.Mic7113_0392"/>
<evidence type="ECO:0000256" key="1">
    <source>
        <dbReference type="ARBA" id="ARBA00008875"/>
    </source>
</evidence>
<dbReference type="PANTHER" id="PTHR12631:SF10">
    <property type="entry name" value="BETA-XYLOSIDASE-LIKE PROTEIN-RELATED"/>
    <property type="match status" value="1"/>
</dbReference>
<keyword evidence="5" id="KW-0624">Polysaccharide degradation</keyword>
<dbReference type="Proteomes" id="UP000010471">
    <property type="component" value="Chromosome"/>
</dbReference>
<reference evidence="5 6" key="1">
    <citation type="submission" date="2012-06" db="EMBL/GenBank/DDBJ databases">
        <title>Finished chromosome of genome of Microcoleus sp. PCC 7113.</title>
        <authorList>
            <consortium name="US DOE Joint Genome Institute"/>
            <person name="Gugger M."/>
            <person name="Coursin T."/>
            <person name="Rippka R."/>
            <person name="Tandeau De Marsac N."/>
            <person name="Huntemann M."/>
            <person name="Wei C.-L."/>
            <person name="Han J."/>
            <person name="Detter J.C."/>
            <person name="Han C."/>
            <person name="Tapia R."/>
            <person name="Chen A."/>
            <person name="Kyrpides N."/>
            <person name="Mavromatis K."/>
            <person name="Markowitz V."/>
            <person name="Szeto E."/>
            <person name="Ivanova N."/>
            <person name="Pagani I."/>
            <person name="Pati A."/>
            <person name="Goodwin L."/>
            <person name="Nordberg H.P."/>
            <person name="Cantor M.N."/>
            <person name="Hua S.X."/>
            <person name="Woyke T."/>
            <person name="Kerfeld C.A."/>
        </authorList>
    </citation>
    <scope>NUCLEOTIDE SEQUENCE [LARGE SCALE GENOMIC DNA]</scope>
    <source>
        <strain evidence="5 6">PCC 7113</strain>
    </source>
</reference>
<feature type="domain" description="Glycosyl hydrolases family 39 N-terminal catalytic" evidence="4">
    <location>
        <begin position="101"/>
        <end position="278"/>
    </location>
</feature>
<keyword evidence="5" id="KW-0858">Xylan degradation</keyword>
<organism evidence="5 6">
    <name type="scientific">Allocoleopsis franciscana PCC 7113</name>
    <dbReference type="NCBI Taxonomy" id="1173027"/>
    <lineage>
        <taxon>Bacteria</taxon>
        <taxon>Bacillati</taxon>
        <taxon>Cyanobacteriota</taxon>
        <taxon>Cyanophyceae</taxon>
        <taxon>Coleofasciculales</taxon>
        <taxon>Coleofasciculaceae</taxon>
        <taxon>Allocoleopsis</taxon>
        <taxon>Allocoleopsis franciscana</taxon>
    </lineage>
</organism>
<keyword evidence="3 5" id="KW-0326">Glycosidase</keyword>
<keyword evidence="6" id="KW-1185">Reference proteome</keyword>